<keyword evidence="1" id="KW-0472">Membrane</keyword>
<protein>
    <submittedName>
        <fullName evidence="2">Uncharacterized protein</fullName>
    </submittedName>
</protein>
<feature type="transmembrane region" description="Helical" evidence="1">
    <location>
        <begin position="12"/>
        <end position="35"/>
    </location>
</feature>
<proteinExistence type="predicted"/>
<dbReference type="Proteomes" id="UP001372338">
    <property type="component" value="Unassembled WGS sequence"/>
</dbReference>
<evidence type="ECO:0000256" key="1">
    <source>
        <dbReference type="SAM" id="Phobius"/>
    </source>
</evidence>
<keyword evidence="3" id="KW-1185">Reference proteome</keyword>
<accession>A0AAN9ID66</accession>
<name>A0AAN9ID66_CROPI</name>
<comment type="caution">
    <text evidence="2">The sequence shown here is derived from an EMBL/GenBank/DDBJ whole genome shotgun (WGS) entry which is preliminary data.</text>
</comment>
<organism evidence="2 3">
    <name type="scientific">Crotalaria pallida</name>
    <name type="common">Smooth rattlebox</name>
    <name type="synonym">Crotalaria striata</name>
    <dbReference type="NCBI Taxonomy" id="3830"/>
    <lineage>
        <taxon>Eukaryota</taxon>
        <taxon>Viridiplantae</taxon>
        <taxon>Streptophyta</taxon>
        <taxon>Embryophyta</taxon>
        <taxon>Tracheophyta</taxon>
        <taxon>Spermatophyta</taxon>
        <taxon>Magnoliopsida</taxon>
        <taxon>eudicotyledons</taxon>
        <taxon>Gunneridae</taxon>
        <taxon>Pentapetalae</taxon>
        <taxon>rosids</taxon>
        <taxon>fabids</taxon>
        <taxon>Fabales</taxon>
        <taxon>Fabaceae</taxon>
        <taxon>Papilionoideae</taxon>
        <taxon>50 kb inversion clade</taxon>
        <taxon>genistoids sensu lato</taxon>
        <taxon>core genistoids</taxon>
        <taxon>Crotalarieae</taxon>
        <taxon>Crotalaria</taxon>
    </lineage>
</organism>
<gene>
    <name evidence="2" type="ORF">RIF29_16060</name>
</gene>
<evidence type="ECO:0000313" key="3">
    <source>
        <dbReference type="Proteomes" id="UP001372338"/>
    </source>
</evidence>
<keyword evidence="1" id="KW-1133">Transmembrane helix</keyword>
<dbReference type="AlphaFoldDB" id="A0AAN9ID66"/>
<evidence type="ECO:0000313" key="2">
    <source>
        <dbReference type="EMBL" id="KAK7274957.1"/>
    </source>
</evidence>
<reference evidence="2 3" key="1">
    <citation type="submission" date="2024-01" db="EMBL/GenBank/DDBJ databases">
        <title>The genomes of 5 underutilized Papilionoideae crops provide insights into root nodulation and disease resistanc.</title>
        <authorList>
            <person name="Yuan L."/>
        </authorList>
    </citation>
    <scope>NUCLEOTIDE SEQUENCE [LARGE SCALE GENOMIC DNA]</scope>
    <source>
        <strain evidence="2">ZHUSHIDOU_FW_LH</strain>
        <tissue evidence="2">Leaf</tissue>
    </source>
</reference>
<sequence length="83" mass="9276">MNAKSISWSCSLRWVALLSNSLNSSPIISGIIVVIKKKKSGIIVFVPKIPLLQTSVYWHIHYLSPQIKTPLKISSNKFRLLSG</sequence>
<keyword evidence="1" id="KW-0812">Transmembrane</keyword>
<dbReference type="EMBL" id="JAYWIO010000003">
    <property type="protein sequence ID" value="KAK7274957.1"/>
    <property type="molecule type" value="Genomic_DNA"/>
</dbReference>